<dbReference type="SUPFAM" id="SSF53756">
    <property type="entry name" value="UDP-Glycosyltransferase/glycogen phosphorylase"/>
    <property type="match status" value="1"/>
</dbReference>
<sequence length="94" mass="10432">MAIGLEKSGQKFLWVLRDGDKGDLFKDEGGGDHQVKEVQVASKDIENAVRMLMNSAEGHQMRQRAQEMSKAVKASLMDNGTPFGVDSFVAHIRR</sequence>
<protein>
    <submittedName>
        <fullName evidence="1">OLC1v1020500C1</fullName>
    </submittedName>
</protein>
<dbReference type="PANTHER" id="PTHR48044:SF23">
    <property type="entry name" value="ANTHOCYANIDIN 3-O-GLUCOSYLTRANSFERASE-LIKE"/>
    <property type="match status" value="1"/>
</dbReference>
<keyword evidence="2" id="KW-1185">Reference proteome</keyword>
<name>A0AAV1EGP1_OLDCO</name>
<proteinExistence type="predicted"/>
<evidence type="ECO:0000313" key="1">
    <source>
        <dbReference type="EMBL" id="CAI9118873.1"/>
    </source>
</evidence>
<dbReference type="EMBL" id="OX459126">
    <property type="protein sequence ID" value="CAI9118873.1"/>
    <property type="molecule type" value="Genomic_DNA"/>
</dbReference>
<dbReference type="GO" id="GO:1901135">
    <property type="term" value="P:carbohydrate derivative metabolic process"/>
    <property type="evidence" value="ECO:0007669"/>
    <property type="project" value="UniProtKB-ARBA"/>
</dbReference>
<accession>A0AAV1EGP1</accession>
<dbReference type="GO" id="GO:0008194">
    <property type="term" value="F:UDP-glycosyltransferase activity"/>
    <property type="evidence" value="ECO:0007669"/>
    <property type="project" value="UniProtKB-ARBA"/>
</dbReference>
<dbReference type="AlphaFoldDB" id="A0AAV1EGP1"/>
<gene>
    <name evidence="1" type="ORF">OLC1_LOCUS24648</name>
</gene>
<dbReference type="Gene3D" id="3.40.50.2000">
    <property type="entry name" value="Glycogen Phosphorylase B"/>
    <property type="match status" value="1"/>
</dbReference>
<dbReference type="PANTHER" id="PTHR48044">
    <property type="entry name" value="GLYCOSYLTRANSFERASE"/>
    <property type="match status" value="1"/>
</dbReference>
<evidence type="ECO:0000313" key="2">
    <source>
        <dbReference type="Proteomes" id="UP001161247"/>
    </source>
</evidence>
<reference evidence="1" key="1">
    <citation type="submission" date="2023-03" db="EMBL/GenBank/DDBJ databases">
        <authorList>
            <person name="Julca I."/>
        </authorList>
    </citation>
    <scope>NUCLEOTIDE SEQUENCE</scope>
</reference>
<organism evidence="1 2">
    <name type="scientific">Oldenlandia corymbosa var. corymbosa</name>
    <dbReference type="NCBI Taxonomy" id="529605"/>
    <lineage>
        <taxon>Eukaryota</taxon>
        <taxon>Viridiplantae</taxon>
        <taxon>Streptophyta</taxon>
        <taxon>Embryophyta</taxon>
        <taxon>Tracheophyta</taxon>
        <taxon>Spermatophyta</taxon>
        <taxon>Magnoliopsida</taxon>
        <taxon>eudicotyledons</taxon>
        <taxon>Gunneridae</taxon>
        <taxon>Pentapetalae</taxon>
        <taxon>asterids</taxon>
        <taxon>lamiids</taxon>
        <taxon>Gentianales</taxon>
        <taxon>Rubiaceae</taxon>
        <taxon>Rubioideae</taxon>
        <taxon>Spermacoceae</taxon>
        <taxon>Hedyotis-Oldenlandia complex</taxon>
        <taxon>Oldenlandia</taxon>
    </lineage>
</organism>
<dbReference type="Proteomes" id="UP001161247">
    <property type="component" value="Chromosome 9"/>
</dbReference>